<reference evidence="2 3" key="2">
    <citation type="journal article" date="2022" name="Int. J. Syst. Evol. Microbiol.">
        <title>Strains of Bradyrhizobium barranii sp. nov. associated with legumes native to Canada are symbionts of soybeans and belong to different subspecies (subsp. barranii subsp. nov. and subsp. apii subsp. nov.) and symbiovars (sv. glycinearum and sv. septentrionale).</title>
        <authorList>
            <person name="Bromfield E.S.P."/>
            <person name="Cloutier S."/>
            <person name="Wasai-Hara S."/>
            <person name="Minamisawa K."/>
        </authorList>
    </citation>
    <scope>NUCLEOTIDE SEQUENCE [LARGE SCALE GENOMIC DNA]</scope>
    <source>
        <strain evidence="2 3">144S4</strain>
    </source>
</reference>
<evidence type="ECO:0000313" key="2">
    <source>
        <dbReference type="EMBL" id="UEM17877.1"/>
    </source>
</evidence>
<name>A0A939M378_9BRAD</name>
<evidence type="ECO:0000313" key="1">
    <source>
        <dbReference type="EMBL" id="MBO1860475.1"/>
    </source>
</evidence>
<reference evidence="1" key="1">
    <citation type="submission" date="2021-03" db="EMBL/GenBank/DDBJ databases">
        <title>Whole Genome Sequence of Bradyrhizobium sp. Strain 144S4.</title>
        <authorList>
            <person name="Bromfield E.S.P."/>
            <person name="Cloutier S."/>
        </authorList>
    </citation>
    <scope>NUCLEOTIDE SEQUENCE [LARGE SCALE GENOMIC DNA]</scope>
    <source>
        <strain evidence="1">144S4</strain>
    </source>
</reference>
<dbReference type="RefSeq" id="WP_208084000.1">
    <property type="nucleotide sequence ID" value="NZ_CP086136.1"/>
</dbReference>
<dbReference type="Proteomes" id="UP000664702">
    <property type="component" value="Chromosome"/>
</dbReference>
<evidence type="ECO:0000313" key="3">
    <source>
        <dbReference type="Proteomes" id="UP000664702"/>
    </source>
</evidence>
<accession>A0A939M378</accession>
<dbReference type="AlphaFoldDB" id="A0A939M378"/>
<dbReference type="EMBL" id="CP086136">
    <property type="protein sequence ID" value="UEM17877.1"/>
    <property type="molecule type" value="Genomic_DNA"/>
</dbReference>
<dbReference type="KEGG" id="bban:J4G43_003430"/>
<sequence>MLSGDSSADFLALMLHSVVQPAKPARSGDRTGWRATIARTLSTPSMSLEKVPAGAFNNAQRLIERPRYMFRSIFCKDGKADLAQPSSSSASIEGLHAIRSRCGQGFID</sequence>
<gene>
    <name evidence="2" type="ORF">J4G43_003430</name>
    <name evidence="1" type="ORF">J4G43_05645</name>
</gene>
<dbReference type="EMBL" id="JAGEMI010000001">
    <property type="protein sequence ID" value="MBO1860475.1"/>
    <property type="molecule type" value="Genomic_DNA"/>
</dbReference>
<protein>
    <submittedName>
        <fullName evidence="1">Uncharacterized protein</fullName>
    </submittedName>
</protein>
<proteinExistence type="predicted"/>
<organism evidence="1">
    <name type="scientific">Bradyrhizobium barranii subsp. barranii</name>
    <dbReference type="NCBI Taxonomy" id="2823807"/>
    <lineage>
        <taxon>Bacteria</taxon>
        <taxon>Pseudomonadati</taxon>
        <taxon>Pseudomonadota</taxon>
        <taxon>Alphaproteobacteria</taxon>
        <taxon>Hyphomicrobiales</taxon>
        <taxon>Nitrobacteraceae</taxon>
        <taxon>Bradyrhizobium</taxon>
        <taxon>Bradyrhizobium barranii</taxon>
    </lineage>
</organism>